<sequence>VICQRNRTEFTIQESEIIQISQDCIIKIRSLTLTPKLLYKSIPVLSSAWAPLNINITDLPYTPLTKPIGKEEVVKLFERPLVIDDTPEELHPNIWRHVRAHSAVTSISLSLSCLLIAFLLYKCWTGPLRNTLKKSRAPTTLQSPDDEARQPVEEIRQEVMYAEPIPTRRTREVFTMRPMLSSSGGPAA</sequence>
<dbReference type="AlphaFoldDB" id="A0ABD2PBK0"/>
<reference evidence="1 2" key="1">
    <citation type="journal article" date="2021" name="BMC Biol.">
        <title>Horizontally acquired antibacterial genes associated with adaptive radiation of ladybird beetles.</title>
        <authorList>
            <person name="Li H.S."/>
            <person name="Tang X.F."/>
            <person name="Huang Y.H."/>
            <person name="Xu Z.Y."/>
            <person name="Chen M.L."/>
            <person name="Du X.Y."/>
            <person name="Qiu B.Y."/>
            <person name="Chen P.T."/>
            <person name="Zhang W."/>
            <person name="Slipinski A."/>
            <person name="Escalona H.E."/>
            <person name="Waterhouse R.M."/>
            <person name="Zwick A."/>
            <person name="Pang H."/>
        </authorList>
    </citation>
    <scope>NUCLEOTIDE SEQUENCE [LARGE SCALE GENOMIC DNA]</scope>
    <source>
        <strain evidence="1">SYSU2018</strain>
    </source>
</reference>
<keyword evidence="2" id="KW-1185">Reference proteome</keyword>
<feature type="non-terminal residue" evidence="1">
    <location>
        <position position="1"/>
    </location>
</feature>
<name>A0ABD2PBK0_9CUCU</name>
<dbReference type="EMBL" id="JABFTP020000185">
    <property type="protein sequence ID" value="KAL3288364.1"/>
    <property type="molecule type" value="Genomic_DNA"/>
</dbReference>
<proteinExistence type="predicted"/>
<comment type="caution">
    <text evidence="1">The sequence shown here is derived from an EMBL/GenBank/DDBJ whole genome shotgun (WGS) entry which is preliminary data.</text>
</comment>
<gene>
    <name evidence="1" type="ORF">HHI36_002812</name>
</gene>
<organism evidence="1 2">
    <name type="scientific">Cryptolaemus montrouzieri</name>
    <dbReference type="NCBI Taxonomy" id="559131"/>
    <lineage>
        <taxon>Eukaryota</taxon>
        <taxon>Metazoa</taxon>
        <taxon>Ecdysozoa</taxon>
        <taxon>Arthropoda</taxon>
        <taxon>Hexapoda</taxon>
        <taxon>Insecta</taxon>
        <taxon>Pterygota</taxon>
        <taxon>Neoptera</taxon>
        <taxon>Endopterygota</taxon>
        <taxon>Coleoptera</taxon>
        <taxon>Polyphaga</taxon>
        <taxon>Cucujiformia</taxon>
        <taxon>Coccinelloidea</taxon>
        <taxon>Coccinellidae</taxon>
        <taxon>Scymninae</taxon>
        <taxon>Scymnini</taxon>
        <taxon>Cryptolaemus</taxon>
    </lineage>
</organism>
<protein>
    <submittedName>
        <fullName evidence="1">Uncharacterized protein</fullName>
    </submittedName>
</protein>
<accession>A0ABD2PBK0</accession>
<evidence type="ECO:0000313" key="1">
    <source>
        <dbReference type="EMBL" id="KAL3288364.1"/>
    </source>
</evidence>
<evidence type="ECO:0000313" key="2">
    <source>
        <dbReference type="Proteomes" id="UP001516400"/>
    </source>
</evidence>
<dbReference type="Proteomes" id="UP001516400">
    <property type="component" value="Unassembled WGS sequence"/>
</dbReference>
<feature type="non-terminal residue" evidence="1">
    <location>
        <position position="188"/>
    </location>
</feature>